<evidence type="ECO:0000256" key="9">
    <source>
        <dbReference type="RuleBase" id="RU361193"/>
    </source>
</evidence>
<evidence type="ECO:0000256" key="1">
    <source>
        <dbReference type="ARBA" id="ARBA00001913"/>
    </source>
</evidence>
<comment type="pathway">
    <text evidence="2">Protein modification; protein glycosylation.</text>
</comment>
<evidence type="ECO:0000256" key="7">
    <source>
        <dbReference type="PIRSR" id="PIRSR601382-2"/>
    </source>
</evidence>
<feature type="disulfide bond" evidence="8">
    <location>
        <begin position="661"/>
        <end position="697"/>
    </location>
</feature>
<feature type="transmembrane region" description="Helical" evidence="11">
    <location>
        <begin position="28"/>
        <end position="49"/>
    </location>
</feature>
<feature type="binding site" evidence="7">
    <location>
        <position position="822"/>
    </location>
    <ligand>
        <name>Ca(2+)</name>
        <dbReference type="ChEBI" id="CHEBI:29108"/>
    </ligand>
</feature>
<feature type="region of interest" description="Disordered" evidence="10">
    <location>
        <begin position="52"/>
        <end position="79"/>
    </location>
</feature>
<dbReference type="InterPro" id="IPR012341">
    <property type="entry name" value="6hp_glycosidase-like_sf"/>
</dbReference>
<evidence type="ECO:0000256" key="2">
    <source>
        <dbReference type="ARBA" id="ARBA00004922"/>
    </source>
</evidence>
<keyword evidence="7" id="KW-0106">Calcium</keyword>
<keyword evidence="11" id="KW-0472">Membrane</keyword>
<accession>A0AAD7U8D1</accession>
<dbReference type="GO" id="GO:0004571">
    <property type="term" value="F:mannosyl-oligosaccharide 1,2-alpha-mannosidase activity"/>
    <property type="evidence" value="ECO:0007669"/>
    <property type="project" value="InterPro"/>
</dbReference>
<comment type="similarity">
    <text evidence="3 9">Belongs to the glycosyl hydrolase 47 family.</text>
</comment>
<feature type="active site" description="Proton donor" evidence="6">
    <location>
        <position position="466"/>
    </location>
</feature>
<dbReference type="Proteomes" id="UP001230188">
    <property type="component" value="Unassembled WGS sequence"/>
</dbReference>
<keyword evidence="9" id="KW-0326">Glycosidase</keyword>
<feature type="region of interest" description="Disordered" evidence="10">
    <location>
        <begin position="1"/>
        <end position="23"/>
    </location>
</feature>
<evidence type="ECO:0000313" key="12">
    <source>
        <dbReference type="EMBL" id="KAJ8599018.1"/>
    </source>
</evidence>
<keyword evidence="7" id="KW-0479">Metal-binding</keyword>
<dbReference type="AlphaFoldDB" id="A0AAD7U8D1"/>
<dbReference type="PANTHER" id="PTHR11742">
    <property type="entry name" value="MANNOSYL-OLIGOSACCHARIDE ALPHA-1,2-MANNOSIDASE-RELATED"/>
    <property type="match status" value="1"/>
</dbReference>
<keyword evidence="5 8" id="KW-1015">Disulfide bond</keyword>
<dbReference type="GO" id="GO:0000139">
    <property type="term" value="C:Golgi membrane"/>
    <property type="evidence" value="ECO:0007669"/>
    <property type="project" value="TreeGrafter"/>
</dbReference>
<keyword evidence="11" id="KW-0812">Transmembrane</keyword>
<dbReference type="EMBL" id="JAQMWT010000594">
    <property type="protein sequence ID" value="KAJ8599018.1"/>
    <property type="molecule type" value="Genomic_DNA"/>
</dbReference>
<keyword evidence="11" id="KW-1133">Transmembrane helix</keyword>
<dbReference type="Gene3D" id="2.60.120.200">
    <property type="match status" value="1"/>
</dbReference>
<dbReference type="EC" id="3.2.1.-" evidence="9"/>
<evidence type="ECO:0000256" key="4">
    <source>
        <dbReference type="ARBA" id="ARBA00022801"/>
    </source>
</evidence>
<feature type="active site" description="Proton donor" evidence="6">
    <location>
        <position position="711"/>
    </location>
</feature>
<dbReference type="InterPro" id="IPR013320">
    <property type="entry name" value="ConA-like_dom_sf"/>
</dbReference>
<evidence type="ECO:0000256" key="5">
    <source>
        <dbReference type="ARBA" id="ARBA00023157"/>
    </source>
</evidence>
<keyword evidence="13" id="KW-1185">Reference proteome</keyword>
<dbReference type="InterPro" id="IPR050749">
    <property type="entry name" value="Glycosyl_Hydrolase_47"/>
</dbReference>
<dbReference type="PANTHER" id="PTHR11742:SF6">
    <property type="entry name" value="MANNOSYL-OLIGOSACCHARIDE ALPHA-1,2-MANNOSIDASE IA-RELATED"/>
    <property type="match status" value="1"/>
</dbReference>
<evidence type="ECO:0000256" key="8">
    <source>
        <dbReference type="PIRSR" id="PIRSR601382-3"/>
    </source>
</evidence>
<feature type="active site" evidence="6">
    <location>
        <position position="735"/>
    </location>
</feature>
<dbReference type="SUPFAM" id="SSF49899">
    <property type="entry name" value="Concanavalin A-like lectins/glucanases"/>
    <property type="match status" value="1"/>
</dbReference>
<dbReference type="InterPro" id="IPR036026">
    <property type="entry name" value="Seven-hairpin_glycosidases"/>
</dbReference>
<evidence type="ECO:0000256" key="6">
    <source>
        <dbReference type="PIRSR" id="PIRSR601382-1"/>
    </source>
</evidence>
<dbReference type="GO" id="GO:0005783">
    <property type="term" value="C:endoplasmic reticulum"/>
    <property type="evidence" value="ECO:0007669"/>
    <property type="project" value="TreeGrafter"/>
</dbReference>
<evidence type="ECO:0000313" key="13">
    <source>
        <dbReference type="Proteomes" id="UP001230188"/>
    </source>
</evidence>
<keyword evidence="4 9" id="KW-0378">Hydrolase</keyword>
<organism evidence="12 13">
    <name type="scientific">Chrysophaeum taylorii</name>
    <dbReference type="NCBI Taxonomy" id="2483200"/>
    <lineage>
        <taxon>Eukaryota</taxon>
        <taxon>Sar</taxon>
        <taxon>Stramenopiles</taxon>
        <taxon>Ochrophyta</taxon>
        <taxon>Pelagophyceae</taxon>
        <taxon>Pelagomonadales</taxon>
        <taxon>Pelagomonadaceae</taxon>
        <taxon>Chrysophaeum</taxon>
    </lineage>
</organism>
<evidence type="ECO:0000256" key="10">
    <source>
        <dbReference type="SAM" id="MobiDB-lite"/>
    </source>
</evidence>
<dbReference type="Pfam" id="PF13385">
    <property type="entry name" value="Laminin_G_3"/>
    <property type="match status" value="1"/>
</dbReference>
<dbReference type="InterPro" id="IPR001382">
    <property type="entry name" value="Glyco_hydro_47"/>
</dbReference>
<dbReference type="GO" id="GO:0005975">
    <property type="term" value="P:carbohydrate metabolic process"/>
    <property type="evidence" value="ECO:0007669"/>
    <property type="project" value="InterPro"/>
</dbReference>
<dbReference type="SUPFAM" id="SSF48225">
    <property type="entry name" value="Seven-hairpin glycosidases"/>
    <property type="match status" value="1"/>
</dbReference>
<dbReference type="GO" id="GO:0005509">
    <property type="term" value="F:calcium ion binding"/>
    <property type="evidence" value="ECO:0007669"/>
    <property type="project" value="InterPro"/>
</dbReference>
<reference evidence="12" key="1">
    <citation type="submission" date="2023-01" db="EMBL/GenBank/DDBJ databases">
        <title>Metagenome sequencing of chrysophaentin producing Chrysophaeum taylorii.</title>
        <authorList>
            <person name="Davison J."/>
            <person name="Bewley C."/>
        </authorList>
    </citation>
    <scope>NUCLEOTIDE SEQUENCE</scope>
    <source>
        <strain evidence="12">NIES-1699</strain>
    </source>
</reference>
<gene>
    <name evidence="12" type="ORF">CTAYLR_007691</name>
</gene>
<sequence>MRRSRGSLDGEGDDKSVRSERRRETSGLAVLPLVAAVFMFGVLVGSTMGNDPHVAPVESPMRRSLRGDAASLRPRPSSPQVQALVETKGALVETKGLWESSAEFATRRVQSFESKLDGATFAESTVAGALDAADVTVAAWVYLDGRDRSPTIKTIASNRATGCDASLERDGYALAINEWETADGQLTLEWGDGDTGCRKLGSGAARVPYDAWTHVAATLSAGGAAALYVDARLAARTAGVARRSPQAAASLRVGQYVDGLYPFVGNVSALAVVGAALEPEAVSRLARHTAPGQVDVAALAREVVADSLLLGVFELETTTTSSPPSSTTEVVVLADARGRERSVALAYHAPPPPPPPGRGYGFFALPEASSSSDASEAEATARTRAAAVKAAMQHAWAGYKAYAWGRDELKPASKRGHDNWGGMGVTLVDSLDTLWLMGMRAEFDEAKEWVRSSLAFDRTGEVSVFETTIRELGGLLAAFDLSGDQLFLDKADDLGRRLAGAFDTPSGVPRGSLDLREGRGRDVAWTSGNAVLAELGSLQIEFRYLAAKTGNPEYARKANRVFEVAVDLRPPDGLYPIYLSPTSGRIAGRKITFGALGDSFYEYLLKTWLQGGRVETRLRETYDAAIDGMVRKLLQRSEPSGLAYVADLDGGLVKKMDHLVCFLPGTMALGAYTDPRGLDSPRARRDLEIAKALAHTCFEMYDRMPSKLAPEFVSFRAGADFVPAASAPFYILRPETAESLFVLHHLTRDPLYRDRSWKIFEAINAHCKTAAGFGSIPDVRQTRGRPPDDRMESFFLAETLKYLFLIQQPDNGIDLLDLVFNTEAHPLRILGDSGIHLSDRLKKKSR</sequence>
<protein>
    <recommendedName>
        <fullName evidence="9">alpha-1,2-Mannosidase</fullName>
        <ecNumber evidence="9">3.2.1.-</ecNumber>
    </recommendedName>
</protein>
<proteinExistence type="inferred from homology"/>
<dbReference type="Pfam" id="PF01532">
    <property type="entry name" value="Glyco_hydro_47"/>
    <property type="match status" value="1"/>
</dbReference>
<comment type="cofactor">
    <cofactor evidence="1 7">
        <name>Ca(2+)</name>
        <dbReference type="ChEBI" id="CHEBI:29108"/>
    </cofactor>
</comment>
<dbReference type="FunFam" id="1.50.10.10:FF:000055">
    <property type="entry name" value="alpha-1,2-Mannosidase"/>
    <property type="match status" value="1"/>
</dbReference>
<dbReference type="Gene3D" id="1.50.10.10">
    <property type="match status" value="1"/>
</dbReference>
<dbReference type="PRINTS" id="PR00747">
    <property type="entry name" value="GLYHDRLASE47"/>
</dbReference>
<evidence type="ECO:0000256" key="3">
    <source>
        <dbReference type="ARBA" id="ARBA00007658"/>
    </source>
</evidence>
<feature type="compositionally biased region" description="Basic and acidic residues" evidence="10">
    <location>
        <begin position="13"/>
        <end position="23"/>
    </location>
</feature>
<feature type="active site" evidence="6">
    <location>
        <position position="598"/>
    </location>
</feature>
<name>A0AAD7U8D1_9STRA</name>
<comment type="caution">
    <text evidence="12">The sequence shown here is derived from an EMBL/GenBank/DDBJ whole genome shotgun (WGS) entry which is preliminary data.</text>
</comment>
<evidence type="ECO:0000256" key="11">
    <source>
        <dbReference type="SAM" id="Phobius"/>
    </source>
</evidence>